<sequence>MDIIRADPSYNHIPWFSDVAIVMEETEAVNYITDQGACFGKLSPVASHWDQ</sequence>
<dbReference type="EMBL" id="JEMT01016555">
    <property type="protein sequence ID" value="EXX70642.1"/>
    <property type="molecule type" value="Genomic_DNA"/>
</dbReference>
<accession>A0A015JME0</accession>
<name>A0A015JME0_RHIIW</name>
<dbReference type="Proteomes" id="UP000022910">
    <property type="component" value="Unassembled WGS sequence"/>
</dbReference>
<proteinExistence type="predicted"/>
<dbReference type="HOGENOM" id="CLU_3107653_0_0_1"/>
<comment type="caution">
    <text evidence="1">The sequence shown here is derived from an EMBL/GenBank/DDBJ whole genome shotgun (WGS) entry which is preliminary data.</text>
</comment>
<gene>
    <name evidence="1" type="ORF">RirG_085590</name>
</gene>
<dbReference type="AlphaFoldDB" id="A0A015JME0"/>
<protein>
    <submittedName>
        <fullName evidence="1">Uncharacterized protein</fullName>
    </submittedName>
</protein>
<evidence type="ECO:0000313" key="1">
    <source>
        <dbReference type="EMBL" id="EXX70642.1"/>
    </source>
</evidence>
<evidence type="ECO:0000313" key="2">
    <source>
        <dbReference type="Proteomes" id="UP000022910"/>
    </source>
</evidence>
<reference evidence="1 2" key="1">
    <citation type="submission" date="2014-02" db="EMBL/GenBank/DDBJ databases">
        <title>Single nucleus genome sequencing reveals high similarity among nuclei of an endomycorrhizal fungus.</title>
        <authorList>
            <person name="Lin K."/>
            <person name="Geurts R."/>
            <person name="Zhang Z."/>
            <person name="Limpens E."/>
            <person name="Saunders D.G."/>
            <person name="Mu D."/>
            <person name="Pang E."/>
            <person name="Cao H."/>
            <person name="Cha H."/>
            <person name="Lin T."/>
            <person name="Zhou Q."/>
            <person name="Shang Y."/>
            <person name="Li Y."/>
            <person name="Ivanov S."/>
            <person name="Sharma T."/>
            <person name="Velzen R.V."/>
            <person name="Ruijter N.D."/>
            <person name="Aanen D.K."/>
            <person name="Win J."/>
            <person name="Kamoun S."/>
            <person name="Bisseling T."/>
            <person name="Huang S."/>
        </authorList>
    </citation>
    <scope>NUCLEOTIDE SEQUENCE [LARGE SCALE GENOMIC DNA]</scope>
    <source>
        <strain evidence="2">DAOM197198w</strain>
    </source>
</reference>
<keyword evidence="2" id="KW-1185">Reference proteome</keyword>
<organism evidence="1 2">
    <name type="scientific">Rhizophagus irregularis (strain DAOM 197198w)</name>
    <name type="common">Glomus intraradices</name>
    <dbReference type="NCBI Taxonomy" id="1432141"/>
    <lineage>
        <taxon>Eukaryota</taxon>
        <taxon>Fungi</taxon>
        <taxon>Fungi incertae sedis</taxon>
        <taxon>Mucoromycota</taxon>
        <taxon>Glomeromycotina</taxon>
        <taxon>Glomeromycetes</taxon>
        <taxon>Glomerales</taxon>
        <taxon>Glomeraceae</taxon>
        <taxon>Rhizophagus</taxon>
    </lineage>
</organism>